<dbReference type="InterPro" id="IPR036179">
    <property type="entry name" value="Ig-like_dom_sf"/>
</dbReference>
<dbReference type="PANTHER" id="PTHR48059">
    <property type="entry name" value="POLYGALACTURONASE INHIBITOR 1"/>
    <property type="match status" value="1"/>
</dbReference>
<dbReference type="InterPro" id="IPR051848">
    <property type="entry name" value="PGIP"/>
</dbReference>
<evidence type="ECO:0000256" key="2">
    <source>
        <dbReference type="ARBA" id="ARBA00022729"/>
    </source>
</evidence>
<dbReference type="SUPFAM" id="SSF52058">
    <property type="entry name" value="L domain-like"/>
    <property type="match status" value="1"/>
</dbReference>
<dbReference type="InterPro" id="IPR001611">
    <property type="entry name" value="Leu-rich_rpt"/>
</dbReference>
<reference evidence="6 7" key="1">
    <citation type="submission" date="2022-10" db="EMBL/GenBank/DDBJ databases">
        <title>Comparative genomics and taxonomic characterization of three novel marine species of genus Reichenbachiella exhibiting antioxidant and polysaccharide degradation activities.</title>
        <authorList>
            <person name="Muhammad N."/>
            <person name="Lee Y.-J."/>
            <person name="Ko J."/>
            <person name="Kim S.-G."/>
        </authorList>
    </citation>
    <scope>NUCLEOTIDE SEQUENCE [LARGE SCALE GENOMIC DNA]</scope>
    <source>
        <strain evidence="6 7">ABR2-5</strain>
    </source>
</reference>
<dbReference type="RefSeq" id="WP_264138677.1">
    <property type="nucleotide sequence ID" value="NZ_JAOYOD010000001.1"/>
</dbReference>
<dbReference type="NCBIfam" id="TIGR04183">
    <property type="entry name" value="Por_Secre_tail"/>
    <property type="match status" value="1"/>
</dbReference>
<dbReference type="Pfam" id="PF13855">
    <property type="entry name" value="LRR_8"/>
    <property type="match status" value="1"/>
</dbReference>
<dbReference type="PROSITE" id="PS50835">
    <property type="entry name" value="IG_LIKE"/>
    <property type="match status" value="1"/>
</dbReference>
<dbReference type="InterPro" id="IPR026444">
    <property type="entry name" value="Secre_tail"/>
</dbReference>
<name>A0ABT3CWE7_9BACT</name>
<feature type="domain" description="Ig-like" evidence="5">
    <location>
        <begin position="368"/>
        <end position="456"/>
    </location>
</feature>
<proteinExistence type="predicted"/>
<dbReference type="Gene3D" id="2.60.40.10">
    <property type="entry name" value="Immunoglobulins"/>
    <property type="match status" value="1"/>
</dbReference>
<dbReference type="InterPro" id="IPR013783">
    <property type="entry name" value="Ig-like_fold"/>
</dbReference>
<dbReference type="Proteomes" id="UP001300692">
    <property type="component" value="Unassembled WGS sequence"/>
</dbReference>
<evidence type="ECO:0000256" key="1">
    <source>
        <dbReference type="ARBA" id="ARBA00004196"/>
    </source>
</evidence>
<comment type="caution">
    <text evidence="6">The sequence shown here is derived from an EMBL/GenBank/DDBJ whole genome shotgun (WGS) entry which is preliminary data.</text>
</comment>
<dbReference type="PANTHER" id="PTHR48059:SF30">
    <property type="entry name" value="OS06G0587000 PROTEIN"/>
    <property type="match status" value="1"/>
</dbReference>
<accession>A0ABT3CWE7</accession>
<keyword evidence="7" id="KW-1185">Reference proteome</keyword>
<organism evidence="6 7">
    <name type="scientific">Reichenbachiella ulvae</name>
    <dbReference type="NCBI Taxonomy" id="2980104"/>
    <lineage>
        <taxon>Bacteria</taxon>
        <taxon>Pseudomonadati</taxon>
        <taxon>Bacteroidota</taxon>
        <taxon>Cytophagia</taxon>
        <taxon>Cytophagales</taxon>
        <taxon>Reichenbachiellaceae</taxon>
        <taxon>Reichenbachiella</taxon>
    </lineage>
</organism>
<evidence type="ECO:0000256" key="4">
    <source>
        <dbReference type="SAM" id="SignalP"/>
    </source>
</evidence>
<evidence type="ECO:0000313" key="7">
    <source>
        <dbReference type="Proteomes" id="UP001300692"/>
    </source>
</evidence>
<feature type="signal peptide" evidence="4">
    <location>
        <begin position="1"/>
        <end position="20"/>
    </location>
</feature>
<dbReference type="EMBL" id="JAOYOD010000001">
    <property type="protein sequence ID" value="MCV9387859.1"/>
    <property type="molecule type" value="Genomic_DNA"/>
</dbReference>
<evidence type="ECO:0000259" key="5">
    <source>
        <dbReference type="PROSITE" id="PS50835"/>
    </source>
</evidence>
<protein>
    <submittedName>
        <fullName evidence="6">T9SS type A sorting domain-containing protein</fullName>
    </submittedName>
</protein>
<dbReference type="Gene3D" id="3.80.10.10">
    <property type="entry name" value="Ribonuclease Inhibitor"/>
    <property type="match status" value="2"/>
</dbReference>
<feature type="chain" id="PRO_5047372253" evidence="4">
    <location>
        <begin position="21"/>
        <end position="760"/>
    </location>
</feature>
<evidence type="ECO:0000313" key="6">
    <source>
        <dbReference type="EMBL" id="MCV9387859.1"/>
    </source>
</evidence>
<dbReference type="Pfam" id="PF18962">
    <property type="entry name" value="Por_Secre_tail"/>
    <property type="match status" value="1"/>
</dbReference>
<evidence type="ECO:0000256" key="3">
    <source>
        <dbReference type="ARBA" id="ARBA00023157"/>
    </source>
</evidence>
<gene>
    <name evidence="6" type="ORF">N7U62_14345</name>
</gene>
<sequence>MKSFFSTLHILLLCAFASVAQDYSIIQNTTGNSGSSIRGQKFNTSILGEGTGTPDESDKVYLTSFDLVYSTSGNEAPTLYIYSALPSDITSTDDGSGGTLVGQSTAVVDGVFPFTRYEFDYLPLSVGGNYYAVFRKDVDLEFGGSANVEGPYAGGKMLKNDAGALVENDFTDIRFKAEFYNEAPANTADVAVLKELYESTDGSNWTNTWDLEADPLTWYGVGWTEGRVTGINLSDNGLVGTIPASMAQLGELTSFNMRLNELTGSIPEEIGQLTKMHGINLSYNQLSGSIPGSIYDLSGMVVLSLEHNELEGSIPGSFTQLSSMEICRLSHNKLSGALPAGIAEMPVLATFDLSYNDFGFGSFENWVPNASIASLKYLPQNRIEREEIAFVGEPYTLSVTVSGENNLYEWKRNAVSLNTPSSNPDLTIENIEAGDYYCYITNSLIGDGSYISAQIHIVPNIDFSTEPNVTDESAYTVDVDFYTSGSGDYYYVLLNAGSEVPDPQQIQEGLDATGNAAWMSGSAALASGYNQINLVNLDPATQYEMFVLLMDSEMKSQKIARLTITTEDRIRFEEGFPQIQDIGQDYIQISSQTNRMGQLYMVGLEGGSTSPTAEQVKLGLDASDEVASVQLSGELLVGQSLLLTAEELEHGTAFDFYLVAEDEDGYLSEVGMLSVETILNSARPLLEYTVYPNPLVGTNMHFEGKEEFVHYSILDDQGRIIIDGEKSSKQKFDLSDLSPGVYLLQIHDQEKKMTFRVIKK</sequence>
<dbReference type="InterPro" id="IPR032675">
    <property type="entry name" value="LRR_dom_sf"/>
</dbReference>
<dbReference type="SUPFAM" id="SSF48726">
    <property type="entry name" value="Immunoglobulin"/>
    <property type="match status" value="1"/>
</dbReference>
<comment type="subcellular location">
    <subcellularLocation>
        <location evidence="1">Cell envelope</location>
    </subcellularLocation>
</comment>
<keyword evidence="2 4" id="KW-0732">Signal</keyword>
<dbReference type="InterPro" id="IPR007110">
    <property type="entry name" value="Ig-like_dom"/>
</dbReference>
<keyword evidence="3" id="KW-1015">Disulfide bond</keyword>